<dbReference type="SUPFAM" id="SSF51182">
    <property type="entry name" value="RmlC-like cupins"/>
    <property type="match status" value="1"/>
</dbReference>
<dbReference type="Pfam" id="PF05962">
    <property type="entry name" value="HutD"/>
    <property type="match status" value="1"/>
</dbReference>
<reference evidence="1" key="1">
    <citation type="submission" date="2021-01" db="EMBL/GenBank/DDBJ databases">
        <title>Rhizobium sp. strain KVB221 16S ribosomal RNA gene Genome sequencing and assembly.</title>
        <authorList>
            <person name="Kang M."/>
        </authorList>
    </citation>
    <scope>NUCLEOTIDE SEQUENCE</scope>
    <source>
        <strain evidence="1">KVB221</strain>
    </source>
</reference>
<dbReference type="Gene3D" id="2.60.120.10">
    <property type="entry name" value="Jelly Rolls"/>
    <property type="match status" value="1"/>
</dbReference>
<gene>
    <name evidence="1" type="ORF">JJB09_16940</name>
</gene>
<evidence type="ECO:0000313" key="2">
    <source>
        <dbReference type="Proteomes" id="UP000633219"/>
    </source>
</evidence>
<protein>
    <submittedName>
        <fullName evidence="1">HutD family protein</fullName>
    </submittedName>
</protein>
<evidence type="ECO:0000313" key="1">
    <source>
        <dbReference type="EMBL" id="MBL0373710.1"/>
    </source>
</evidence>
<dbReference type="AlphaFoldDB" id="A0A936YVI5"/>
<comment type="caution">
    <text evidence="1">The sequence shown here is derived from an EMBL/GenBank/DDBJ whole genome shotgun (WGS) entry which is preliminary data.</text>
</comment>
<dbReference type="InterPro" id="IPR014710">
    <property type="entry name" value="RmlC-like_jellyroll"/>
</dbReference>
<accession>A0A936YVI5</accession>
<dbReference type="RefSeq" id="WP_201660657.1">
    <property type="nucleotide sequence ID" value="NZ_JAEQNC010000009.1"/>
</dbReference>
<proteinExistence type="predicted"/>
<organism evidence="1 2">
    <name type="scientific">Rhizobium setariae</name>
    <dbReference type="NCBI Taxonomy" id="2801340"/>
    <lineage>
        <taxon>Bacteria</taxon>
        <taxon>Pseudomonadati</taxon>
        <taxon>Pseudomonadota</taxon>
        <taxon>Alphaproteobacteria</taxon>
        <taxon>Hyphomicrobiales</taxon>
        <taxon>Rhizobiaceae</taxon>
        <taxon>Rhizobium/Agrobacterium group</taxon>
        <taxon>Rhizobium</taxon>
    </lineage>
</organism>
<dbReference type="EMBL" id="JAEQNC010000009">
    <property type="protein sequence ID" value="MBL0373710.1"/>
    <property type="molecule type" value="Genomic_DNA"/>
</dbReference>
<dbReference type="PANTHER" id="PTHR37943">
    <property type="entry name" value="PROTEIN VES"/>
    <property type="match status" value="1"/>
</dbReference>
<name>A0A936YVI5_9HYPH</name>
<dbReference type="PANTHER" id="PTHR37943:SF1">
    <property type="entry name" value="PROTEIN VES"/>
    <property type="match status" value="1"/>
</dbReference>
<dbReference type="Proteomes" id="UP000633219">
    <property type="component" value="Unassembled WGS sequence"/>
</dbReference>
<dbReference type="InterPro" id="IPR011051">
    <property type="entry name" value="RmlC_Cupin_sf"/>
</dbReference>
<dbReference type="InterPro" id="IPR010282">
    <property type="entry name" value="Uncharacterised_HutD/Ves"/>
</dbReference>
<sequence>MPWKNGTGSTDEICLLPTSASREQFDLRVSRATISVPGVFSSFLGVERTITLIEGAGLALEFADHTVVLGLGQPHTFDSGLTPVGAPTAGAVRVVNVMAARDVWQLAPANVLTEEMVLRPEPGGLNVVFALRGVSSLSDSEQTISLGQGDSALVNAAAHLTLAEGAAVLTVPLRPTTAV</sequence>
<keyword evidence="2" id="KW-1185">Reference proteome</keyword>